<reference evidence="2" key="1">
    <citation type="submission" date="2017-01" db="EMBL/GenBank/DDBJ databases">
        <title>Genome Analysis of Deinococcus marmoris KOPRI26562.</title>
        <authorList>
            <person name="Kim J.H."/>
            <person name="Oh H.-M."/>
        </authorList>
    </citation>
    <scope>NUCLEOTIDE SEQUENCE [LARGE SCALE GENOMIC DNA]</scope>
    <source>
        <strain evidence="2">PAMC 26633</strain>
    </source>
</reference>
<name>A0A226WXN1_CABSO</name>
<dbReference type="Proteomes" id="UP000214720">
    <property type="component" value="Unassembled WGS sequence"/>
</dbReference>
<gene>
    <name evidence="1" type="ORF">BSU04_24760</name>
</gene>
<comment type="caution">
    <text evidence="1">The sequence shown here is derived from an EMBL/GenBank/DDBJ whole genome shotgun (WGS) entry which is preliminary data.</text>
</comment>
<dbReference type="EMBL" id="MTHB01000159">
    <property type="protein sequence ID" value="OXC75932.1"/>
    <property type="molecule type" value="Genomic_DNA"/>
</dbReference>
<dbReference type="AlphaFoldDB" id="A0A226WXN1"/>
<sequence>MKAELIAAQKSGELDAIHSESYPQLLPYQTARFERVTPGTDTTVTQANGMRVSTQ</sequence>
<evidence type="ECO:0000313" key="2">
    <source>
        <dbReference type="Proteomes" id="UP000214720"/>
    </source>
</evidence>
<evidence type="ECO:0000313" key="1">
    <source>
        <dbReference type="EMBL" id="OXC75932.1"/>
    </source>
</evidence>
<accession>A0A226WXN1</accession>
<proteinExistence type="predicted"/>
<protein>
    <submittedName>
        <fullName evidence="1">Uncharacterized protein</fullName>
    </submittedName>
</protein>
<organism evidence="1 2">
    <name type="scientific">Caballeronia sordidicola</name>
    <name type="common">Burkholderia sordidicola</name>
    <dbReference type="NCBI Taxonomy" id="196367"/>
    <lineage>
        <taxon>Bacteria</taxon>
        <taxon>Pseudomonadati</taxon>
        <taxon>Pseudomonadota</taxon>
        <taxon>Betaproteobacteria</taxon>
        <taxon>Burkholderiales</taxon>
        <taxon>Burkholderiaceae</taxon>
        <taxon>Caballeronia</taxon>
    </lineage>
</organism>